<accession>A0A163EU50</accession>
<comment type="caution">
    <text evidence="1">The sequence shown here is derived from an EMBL/GenBank/DDBJ whole genome shotgun (WGS) entry which is preliminary data.</text>
</comment>
<dbReference type="STRING" id="59843.A3958_00775"/>
<dbReference type="EMBL" id="LWMH01000002">
    <property type="protein sequence ID" value="KZS44018.1"/>
    <property type="molecule type" value="Genomic_DNA"/>
</dbReference>
<dbReference type="AlphaFoldDB" id="A0A163EU50"/>
<name>A0A163EU50_9BACL</name>
<sequence length="146" mass="17318">MKELLEEPKGTTYKDLLEVAFSTCDEFLLVKRDQLDLNKNAKQWIEEIKPHIKEIRRQDAWPGTTLLGHYADVYYFNCNQELKEVLIRKTERLYQWLQPELLEDICFFKNGKEWLATVAHEQIGVIMTEDENEIEKIRGIKGIKMS</sequence>
<protein>
    <recommendedName>
        <fullName evidence="3">Stage III sporulation protein AH</fullName>
    </recommendedName>
</protein>
<dbReference type="GeneID" id="97554413"/>
<evidence type="ECO:0000313" key="1">
    <source>
        <dbReference type="EMBL" id="KZS44018.1"/>
    </source>
</evidence>
<dbReference type="OrthoDB" id="268235at2"/>
<gene>
    <name evidence="1" type="ORF">AWU65_28505</name>
</gene>
<evidence type="ECO:0000313" key="2">
    <source>
        <dbReference type="Proteomes" id="UP000076796"/>
    </source>
</evidence>
<keyword evidence="2" id="KW-1185">Reference proteome</keyword>
<reference evidence="1" key="1">
    <citation type="journal article" date="2016" name="Genome Announc.">
        <title>Draft genomes of two strains of Paenibacillus glucanolyticus with capability to degrade lignocellulose.</title>
        <authorList>
            <person name="Mathews S.L."/>
            <person name="Pawlak J."/>
            <person name="Grunden A.M."/>
        </authorList>
    </citation>
    <scope>NUCLEOTIDE SEQUENCE [LARGE SCALE GENOMIC DNA]</scope>
    <source>
        <strain evidence="1">SLM1</strain>
    </source>
</reference>
<proteinExistence type="predicted"/>
<organism evidence="1 2">
    <name type="scientific">Paenibacillus glucanolyticus</name>
    <dbReference type="NCBI Taxonomy" id="59843"/>
    <lineage>
        <taxon>Bacteria</taxon>
        <taxon>Bacillati</taxon>
        <taxon>Bacillota</taxon>
        <taxon>Bacilli</taxon>
        <taxon>Bacillales</taxon>
        <taxon>Paenibacillaceae</taxon>
        <taxon>Paenibacillus</taxon>
    </lineage>
</organism>
<dbReference type="KEGG" id="pglu:A3958_00775"/>
<dbReference type="RefSeq" id="WP_036641661.1">
    <property type="nucleotide sequence ID" value="NZ_CBCSBX010000008.1"/>
</dbReference>
<evidence type="ECO:0008006" key="3">
    <source>
        <dbReference type="Google" id="ProtNLM"/>
    </source>
</evidence>
<dbReference type="Proteomes" id="UP000076796">
    <property type="component" value="Unassembled WGS sequence"/>
</dbReference>